<reference evidence="1 2" key="1">
    <citation type="journal article" date="2013" name="Nat. Genet.">
        <title>The genome of the hydatid tapeworm Echinococcus granulosus.</title>
        <authorList>
            <person name="Zheng H."/>
            <person name="Zhang W."/>
            <person name="Zhang L."/>
            <person name="Zhang Z."/>
            <person name="Li J."/>
            <person name="Lu G."/>
            <person name="Zhu Y."/>
            <person name="Wang Y."/>
            <person name="Huang Y."/>
            <person name="Liu J."/>
            <person name="Kang H."/>
            <person name="Chen J."/>
            <person name="Wang L."/>
            <person name="Chen A."/>
            <person name="Yu S."/>
            <person name="Gao Z."/>
            <person name="Jin L."/>
            <person name="Gu W."/>
            <person name="Wang Z."/>
            <person name="Zhao L."/>
            <person name="Shi B."/>
            <person name="Wen H."/>
            <person name="Lin R."/>
            <person name="Jones M.K."/>
            <person name="Brejova B."/>
            <person name="Vinar T."/>
            <person name="Zhao G."/>
            <person name="McManus D.P."/>
            <person name="Chen Z."/>
            <person name="Zhou Y."/>
            <person name="Wang S."/>
        </authorList>
    </citation>
    <scope>NUCLEOTIDE SEQUENCE [LARGE SCALE GENOMIC DNA]</scope>
</reference>
<evidence type="ECO:0000313" key="2">
    <source>
        <dbReference type="Proteomes" id="UP000019149"/>
    </source>
</evidence>
<dbReference type="EMBL" id="APAU02000084">
    <property type="protein sequence ID" value="EUB57433.1"/>
    <property type="molecule type" value="Genomic_DNA"/>
</dbReference>
<dbReference type="CTD" id="36343390"/>
<gene>
    <name evidence="1" type="ORF">EGR_07675</name>
</gene>
<keyword evidence="2" id="KW-1185">Reference proteome</keyword>
<dbReference type="GeneID" id="36343390"/>
<sequence>MKCDEFYAKEFEGIAKKITGCPQTIHSLHAQTTRLCGCVVLQKNSSNGISERYHILNTGMKGSDCFICHLTNFGKGVMSLYFISSFFNDDKRLKRNNLGTRMHIGRPNCAVYAKGEGGFILSCTTKKYVGELS</sequence>
<accession>W6U8B2</accession>
<dbReference type="RefSeq" id="XP_024348629.1">
    <property type="nucleotide sequence ID" value="XM_024496924.1"/>
</dbReference>
<proteinExistence type="predicted"/>
<evidence type="ECO:0000313" key="1">
    <source>
        <dbReference type="EMBL" id="EUB57433.1"/>
    </source>
</evidence>
<dbReference type="AlphaFoldDB" id="W6U8B2"/>
<comment type="caution">
    <text evidence="1">The sequence shown here is derived from an EMBL/GenBank/DDBJ whole genome shotgun (WGS) entry which is preliminary data.</text>
</comment>
<protein>
    <submittedName>
        <fullName evidence="1">Uncharacterized protein</fullName>
    </submittedName>
</protein>
<dbReference type="KEGG" id="egl:EGR_07675"/>
<dbReference type="Proteomes" id="UP000019149">
    <property type="component" value="Unassembled WGS sequence"/>
</dbReference>
<organism evidence="1 2">
    <name type="scientific">Echinococcus granulosus</name>
    <name type="common">Hydatid tapeworm</name>
    <dbReference type="NCBI Taxonomy" id="6210"/>
    <lineage>
        <taxon>Eukaryota</taxon>
        <taxon>Metazoa</taxon>
        <taxon>Spiralia</taxon>
        <taxon>Lophotrochozoa</taxon>
        <taxon>Platyhelminthes</taxon>
        <taxon>Cestoda</taxon>
        <taxon>Eucestoda</taxon>
        <taxon>Cyclophyllidea</taxon>
        <taxon>Taeniidae</taxon>
        <taxon>Echinococcus</taxon>
        <taxon>Echinococcus granulosus group</taxon>
    </lineage>
</organism>
<name>W6U8B2_ECHGR</name>